<keyword evidence="2" id="KW-0812">Transmembrane</keyword>
<dbReference type="VEuPathDB" id="FungiDB:AB675_6032"/>
<evidence type="ECO:0000256" key="2">
    <source>
        <dbReference type="SAM" id="Phobius"/>
    </source>
</evidence>
<protein>
    <submittedName>
        <fullName evidence="3">Uncharacterized protein</fullName>
    </submittedName>
</protein>
<dbReference type="EMBL" id="LFJN01000027">
    <property type="protein sequence ID" value="KPI36988.1"/>
    <property type="molecule type" value="Genomic_DNA"/>
</dbReference>
<feature type="region of interest" description="Disordered" evidence="1">
    <location>
        <begin position="122"/>
        <end position="150"/>
    </location>
</feature>
<gene>
    <name evidence="3" type="ORF">AB675_6032</name>
</gene>
<evidence type="ECO:0000256" key="1">
    <source>
        <dbReference type="SAM" id="MobiDB-lite"/>
    </source>
</evidence>
<proteinExistence type="predicted"/>
<feature type="transmembrane region" description="Helical" evidence="2">
    <location>
        <begin position="73"/>
        <end position="96"/>
    </location>
</feature>
<keyword evidence="4" id="KW-1185">Reference proteome</keyword>
<keyword evidence="2" id="KW-1133">Transmembrane helix</keyword>
<keyword evidence="2" id="KW-0472">Membrane</keyword>
<dbReference type="GeneID" id="28738174"/>
<reference evidence="3 4" key="1">
    <citation type="submission" date="2015-06" db="EMBL/GenBank/DDBJ databases">
        <title>Draft genome of the ant-associated black yeast Phialophora attae CBS 131958.</title>
        <authorList>
            <person name="Moreno L.F."/>
            <person name="Stielow B.J."/>
            <person name="de Hoog S."/>
            <person name="Vicente V.A."/>
            <person name="Weiss V.A."/>
            <person name="de Vries M."/>
            <person name="Cruz L.M."/>
            <person name="Souza E.M."/>
        </authorList>
    </citation>
    <scope>NUCLEOTIDE SEQUENCE [LARGE SCALE GENOMIC DNA]</scope>
    <source>
        <strain evidence="3 4">CBS 131958</strain>
    </source>
</reference>
<dbReference type="Proteomes" id="UP000038010">
    <property type="component" value="Unassembled WGS sequence"/>
</dbReference>
<evidence type="ECO:0000313" key="3">
    <source>
        <dbReference type="EMBL" id="KPI36988.1"/>
    </source>
</evidence>
<dbReference type="RefSeq" id="XP_017996951.1">
    <property type="nucleotide sequence ID" value="XM_018146294.1"/>
</dbReference>
<accession>A0A0N0NJJ9</accession>
<organism evidence="3 4">
    <name type="scientific">Cyphellophora attinorum</name>
    <dbReference type="NCBI Taxonomy" id="1664694"/>
    <lineage>
        <taxon>Eukaryota</taxon>
        <taxon>Fungi</taxon>
        <taxon>Dikarya</taxon>
        <taxon>Ascomycota</taxon>
        <taxon>Pezizomycotina</taxon>
        <taxon>Eurotiomycetes</taxon>
        <taxon>Chaetothyriomycetidae</taxon>
        <taxon>Chaetothyriales</taxon>
        <taxon>Cyphellophoraceae</taxon>
        <taxon>Cyphellophora</taxon>
    </lineage>
</organism>
<comment type="caution">
    <text evidence="3">The sequence shown here is derived from an EMBL/GenBank/DDBJ whole genome shotgun (WGS) entry which is preliminary data.</text>
</comment>
<sequence length="150" mass="16775">MLQSFERGLTWLRLAHLLYLNDNLCLPGRFVRGRRSADKGPWLKVTEASTYTQPISPPKMTNPEQGQSQISKYAWAVIVAAIVLSVVLLIVGLHSYRTKRAARLKRQRDAENDKIFGGVMAKPLIDGPALPNKPPTRPQRGRSLVYSGPQ</sequence>
<dbReference type="AlphaFoldDB" id="A0A0N0NJJ9"/>
<evidence type="ECO:0000313" key="4">
    <source>
        <dbReference type="Proteomes" id="UP000038010"/>
    </source>
</evidence>
<name>A0A0N0NJJ9_9EURO</name>